<dbReference type="PANTHER" id="PTHR42886:SF86">
    <property type="entry name" value="ALPHA_BETA FOLD HYDROLASE"/>
    <property type="match status" value="1"/>
</dbReference>
<name>A0AAV0YUM3_VICFA</name>
<dbReference type="Pfam" id="PF12146">
    <property type="entry name" value="Hydrolase_4"/>
    <property type="match status" value="1"/>
</dbReference>
<dbReference type="Proteomes" id="UP001157006">
    <property type="component" value="Chromosome 1L"/>
</dbReference>
<dbReference type="PANTHER" id="PTHR42886">
    <property type="entry name" value="RE40534P-RELATED"/>
    <property type="match status" value="1"/>
</dbReference>
<proteinExistence type="predicted"/>
<feature type="domain" description="Serine aminopeptidase S33" evidence="1">
    <location>
        <begin position="33"/>
        <end position="142"/>
    </location>
</feature>
<dbReference type="GO" id="GO:0005829">
    <property type="term" value="C:cytosol"/>
    <property type="evidence" value="ECO:0007669"/>
    <property type="project" value="TreeGrafter"/>
</dbReference>
<accession>A0AAV0YUM3</accession>
<organism evidence="2 3">
    <name type="scientific">Vicia faba</name>
    <name type="common">Broad bean</name>
    <name type="synonym">Faba vulgaris</name>
    <dbReference type="NCBI Taxonomy" id="3906"/>
    <lineage>
        <taxon>Eukaryota</taxon>
        <taxon>Viridiplantae</taxon>
        <taxon>Streptophyta</taxon>
        <taxon>Embryophyta</taxon>
        <taxon>Tracheophyta</taxon>
        <taxon>Spermatophyta</taxon>
        <taxon>Magnoliopsida</taxon>
        <taxon>eudicotyledons</taxon>
        <taxon>Gunneridae</taxon>
        <taxon>Pentapetalae</taxon>
        <taxon>rosids</taxon>
        <taxon>fabids</taxon>
        <taxon>Fabales</taxon>
        <taxon>Fabaceae</taxon>
        <taxon>Papilionoideae</taxon>
        <taxon>50 kb inversion clade</taxon>
        <taxon>NPAAA clade</taxon>
        <taxon>Hologalegina</taxon>
        <taxon>IRL clade</taxon>
        <taxon>Fabeae</taxon>
        <taxon>Vicia</taxon>
    </lineage>
</organism>
<evidence type="ECO:0000313" key="2">
    <source>
        <dbReference type="EMBL" id="CAI8589825.1"/>
    </source>
</evidence>
<dbReference type="Gene3D" id="3.40.50.1820">
    <property type="entry name" value="alpha/beta hydrolase"/>
    <property type="match status" value="1"/>
</dbReference>
<reference evidence="2 3" key="1">
    <citation type="submission" date="2023-01" db="EMBL/GenBank/DDBJ databases">
        <authorList>
            <person name="Kreplak J."/>
        </authorList>
    </citation>
    <scope>NUCLEOTIDE SEQUENCE [LARGE SCALE GENOMIC DNA]</scope>
</reference>
<dbReference type="SUPFAM" id="SSF53474">
    <property type="entry name" value="alpha/beta-Hydrolases"/>
    <property type="match status" value="1"/>
</dbReference>
<dbReference type="InterPro" id="IPR022742">
    <property type="entry name" value="Hydrolase_4"/>
</dbReference>
<dbReference type="InterPro" id="IPR029058">
    <property type="entry name" value="AB_hydrolase_fold"/>
</dbReference>
<keyword evidence="3" id="KW-1185">Reference proteome</keyword>
<protein>
    <recommendedName>
        <fullName evidence="1">Serine aminopeptidase S33 domain-containing protein</fullName>
    </recommendedName>
</protein>
<sequence length="287" mass="32525">MSLAAQKPSVQRIIISNKHGEKLVGTLHESGTPTDIVILCHGFRCSKDTNLILNLAVALENAQISSFRFDFSGNGESEGSFQYGNYWTEVDDLHVVVEHFRESNRVIRAIVGHSKGGDVVLLYASKYHDIRTVVNISGRYDLKVGIEERLGKDYLERIRKEGFIDVKKRSGSFDYRVTEESLMDRLGTSMHEACLQIDKECRVLTVHGSLDEIIPVQDAHEFGKIIPNHKLHIIEEADHSYNNHQDELSFAVTSFIKEIVDLSKDFLLMVSIPDLMKLHLVSYLLVE</sequence>
<evidence type="ECO:0000313" key="3">
    <source>
        <dbReference type="Proteomes" id="UP001157006"/>
    </source>
</evidence>
<dbReference type="EMBL" id="OX451736">
    <property type="protein sequence ID" value="CAI8589825.1"/>
    <property type="molecule type" value="Genomic_DNA"/>
</dbReference>
<evidence type="ECO:0000259" key="1">
    <source>
        <dbReference type="Pfam" id="PF12146"/>
    </source>
</evidence>
<dbReference type="AlphaFoldDB" id="A0AAV0YUM3"/>
<gene>
    <name evidence="2" type="ORF">VFH_I411840</name>
</gene>
<dbReference type="FunFam" id="3.40.50.1820:FF:000170">
    <property type="entry name" value="Alpha/beta-Hydrolases superfamily protein"/>
    <property type="match status" value="1"/>
</dbReference>